<protein>
    <recommendedName>
        <fullName evidence="1">DUF2264 domain-containing protein</fullName>
    </recommendedName>
</protein>
<dbReference type="PANTHER" id="PTHR35339">
    <property type="entry name" value="LINALOOL DEHYDRATASE_ISOMERASE DOMAIN-CONTAINING PROTEIN"/>
    <property type="match status" value="1"/>
</dbReference>
<accession>A0A2S6HS10</accession>
<comment type="caution">
    <text evidence="2">The sequence shown here is derived from an EMBL/GenBank/DDBJ whole genome shotgun (WGS) entry which is preliminary data.</text>
</comment>
<reference evidence="2 3" key="1">
    <citation type="submission" date="2018-02" db="EMBL/GenBank/DDBJ databases">
        <title>Genomic Encyclopedia of Archaeal and Bacterial Type Strains, Phase II (KMG-II): from individual species to whole genera.</title>
        <authorList>
            <person name="Goeker M."/>
        </authorList>
    </citation>
    <scope>NUCLEOTIDE SEQUENCE [LARGE SCALE GENOMIC DNA]</scope>
    <source>
        <strain evidence="2 3">DSM 3808</strain>
    </source>
</reference>
<dbReference type="Proteomes" id="UP000237749">
    <property type="component" value="Unassembled WGS sequence"/>
</dbReference>
<name>A0A2S6HS10_9FIRM</name>
<dbReference type="InterPro" id="IPR049349">
    <property type="entry name" value="DUF2264_N"/>
</dbReference>
<dbReference type="Pfam" id="PF10022">
    <property type="entry name" value="DUF2264"/>
    <property type="match status" value="1"/>
</dbReference>
<sequence>MTMKTEVRTYWLNTMLKISLPVLENLANDSLKARLPNTNPSCHKNALLEAFGRTAYGISPWLELEGLTGEEKKMQDSCRKLFHKALANATDPKAKDYMLFGGEEDERQPLVDAAFLCSALVRAQNSLVGNMNGKTKEQLIRCLMITRRIQPLDNNWVLFSAMVETGLYLLGGDYDKDRIRNHVRKMLGWYKGDGLYGDGEVFHFDYYNSFVIQPMLLDIMNCFKDMEQEMLPVVWQRSKRYAAILERMISPEGAYPIVGRSVCYRFGAFQTLSQMALYHSLPEELTPAQVRCALTAVMKRIIDGPGIFDENGWLKTGVSGYQPDLGERYINTGSLYLCTTVYLVLGLLQEDPFWSDEDQPWTSQKIYSGQNMAADKAIKL</sequence>
<organism evidence="2 3">
    <name type="scientific">Lacrimispora xylanisolvens</name>
    <dbReference type="NCBI Taxonomy" id="384636"/>
    <lineage>
        <taxon>Bacteria</taxon>
        <taxon>Bacillati</taxon>
        <taxon>Bacillota</taxon>
        <taxon>Clostridia</taxon>
        <taxon>Lachnospirales</taxon>
        <taxon>Lachnospiraceae</taxon>
        <taxon>Lacrimispora</taxon>
    </lineage>
</organism>
<dbReference type="InterPro" id="IPR016624">
    <property type="entry name" value="UCP014753"/>
</dbReference>
<dbReference type="PANTHER" id="PTHR35339:SF3">
    <property type="entry name" value="DUF2264 DOMAIN-CONTAINING PROTEIN"/>
    <property type="match status" value="1"/>
</dbReference>
<evidence type="ECO:0000313" key="2">
    <source>
        <dbReference type="EMBL" id="PPK80464.1"/>
    </source>
</evidence>
<gene>
    <name evidence="2" type="ORF">BXY41_10654</name>
</gene>
<dbReference type="PIRSF" id="PIRSF014753">
    <property type="entry name" value="UCP014753"/>
    <property type="match status" value="1"/>
</dbReference>
<dbReference type="EMBL" id="PTJA01000006">
    <property type="protein sequence ID" value="PPK80464.1"/>
    <property type="molecule type" value="Genomic_DNA"/>
</dbReference>
<feature type="domain" description="DUF2264" evidence="1">
    <location>
        <begin position="8"/>
        <end position="361"/>
    </location>
</feature>
<dbReference type="RefSeq" id="WP_242980185.1">
    <property type="nucleotide sequence ID" value="NZ_PTJA01000006.1"/>
</dbReference>
<evidence type="ECO:0000313" key="3">
    <source>
        <dbReference type="Proteomes" id="UP000237749"/>
    </source>
</evidence>
<keyword evidence="3" id="KW-1185">Reference proteome</keyword>
<proteinExistence type="predicted"/>
<dbReference type="AlphaFoldDB" id="A0A2S6HS10"/>
<evidence type="ECO:0000259" key="1">
    <source>
        <dbReference type="Pfam" id="PF10022"/>
    </source>
</evidence>